<evidence type="ECO:0000313" key="2">
    <source>
        <dbReference type="EMBL" id="MDA8486650.1"/>
    </source>
</evidence>
<dbReference type="InterPro" id="IPR005119">
    <property type="entry name" value="LysR_subst-bd"/>
</dbReference>
<feature type="domain" description="LysR substrate-binding" evidence="1">
    <location>
        <begin position="1"/>
        <end position="114"/>
    </location>
</feature>
<evidence type="ECO:0000259" key="1">
    <source>
        <dbReference type="Pfam" id="PF03466"/>
    </source>
</evidence>
<accession>A0ABT4YCL3</accession>
<proteinExistence type="predicted"/>
<dbReference type="Pfam" id="PF03466">
    <property type="entry name" value="LysR_substrate"/>
    <property type="match status" value="1"/>
</dbReference>
<comment type="caution">
    <text evidence="2">The sequence shown here is derived from an EMBL/GenBank/DDBJ whole genome shotgun (WGS) entry which is preliminary data.</text>
</comment>
<dbReference type="Gene3D" id="3.40.190.290">
    <property type="match status" value="1"/>
</dbReference>
<name>A0ABT4YCL3_METRE</name>
<dbReference type="SUPFAM" id="SSF53850">
    <property type="entry name" value="Periplasmic binding protein-like II"/>
    <property type="match status" value="1"/>
</dbReference>
<gene>
    <name evidence="2" type="ORF">NNO07_26575</name>
</gene>
<dbReference type="Proteomes" id="UP001211689">
    <property type="component" value="Unassembled WGS sequence"/>
</dbReference>
<reference evidence="2 3" key="1">
    <citation type="submission" date="2022-07" db="EMBL/GenBank/DDBJ databases">
        <title>Genome Analysis of Selected Gammaproteobacteria from Nigerian Food snails.</title>
        <authorList>
            <person name="Okafor A.C."/>
        </authorList>
    </citation>
    <scope>NUCLEOTIDE SEQUENCE [LARGE SCALE GENOMIC DNA]</scope>
    <source>
        <strain evidence="2 3">Awg 2</strain>
    </source>
</reference>
<protein>
    <submittedName>
        <fullName evidence="2">Substrate-binding domain-containing protein</fullName>
    </submittedName>
</protein>
<organism evidence="2 3">
    <name type="scientific">Metapseudomonas resinovorans</name>
    <name type="common">Pseudomonas resinovorans</name>
    <dbReference type="NCBI Taxonomy" id="53412"/>
    <lineage>
        <taxon>Bacteria</taxon>
        <taxon>Pseudomonadati</taxon>
        <taxon>Pseudomonadota</taxon>
        <taxon>Gammaproteobacteria</taxon>
        <taxon>Pseudomonadales</taxon>
        <taxon>Pseudomonadaceae</taxon>
        <taxon>Metapseudomonas</taxon>
    </lineage>
</organism>
<feature type="non-terminal residue" evidence="2">
    <location>
        <position position="1"/>
    </location>
</feature>
<dbReference type="EMBL" id="JANEWF010000055">
    <property type="protein sequence ID" value="MDA8486650.1"/>
    <property type="molecule type" value="Genomic_DNA"/>
</dbReference>
<dbReference type="RefSeq" id="WP_271472493.1">
    <property type="nucleotide sequence ID" value="NZ_JANEWF010000055.1"/>
</dbReference>
<keyword evidence="3" id="KW-1185">Reference proteome</keyword>
<sequence>PLAQLSQVSFADLHAHRRLAFSAHASKLPSSEYLRAPQLWQAESYMALLEMVRAGLGWATLPRQLIHRELASGDLVELQLAAYPHTDWLVGVDLLWPRRQGRGKAKRWLRERLMRNKVFELDSQGKATTL</sequence>
<evidence type="ECO:0000313" key="3">
    <source>
        <dbReference type="Proteomes" id="UP001211689"/>
    </source>
</evidence>